<name>A0AAD5GKB7_AMBAR</name>
<evidence type="ECO:0000313" key="2">
    <source>
        <dbReference type="Proteomes" id="UP001206925"/>
    </source>
</evidence>
<dbReference type="InterPro" id="IPR025886">
    <property type="entry name" value="PP2-like"/>
</dbReference>
<gene>
    <name evidence="1" type="ORF">M8C21_024660</name>
</gene>
<organism evidence="1 2">
    <name type="scientific">Ambrosia artemisiifolia</name>
    <name type="common">Common ragweed</name>
    <dbReference type="NCBI Taxonomy" id="4212"/>
    <lineage>
        <taxon>Eukaryota</taxon>
        <taxon>Viridiplantae</taxon>
        <taxon>Streptophyta</taxon>
        <taxon>Embryophyta</taxon>
        <taxon>Tracheophyta</taxon>
        <taxon>Spermatophyta</taxon>
        <taxon>Magnoliopsida</taxon>
        <taxon>eudicotyledons</taxon>
        <taxon>Gunneridae</taxon>
        <taxon>Pentapetalae</taxon>
        <taxon>asterids</taxon>
        <taxon>campanulids</taxon>
        <taxon>Asterales</taxon>
        <taxon>Asteraceae</taxon>
        <taxon>Asteroideae</taxon>
        <taxon>Heliantheae alliance</taxon>
        <taxon>Heliantheae</taxon>
        <taxon>Ambrosia</taxon>
    </lineage>
</organism>
<dbReference type="Proteomes" id="UP001206925">
    <property type="component" value="Unassembled WGS sequence"/>
</dbReference>
<evidence type="ECO:0000313" key="1">
    <source>
        <dbReference type="EMBL" id="KAI7746095.1"/>
    </source>
</evidence>
<comment type="caution">
    <text evidence="1">The sequence shown here is derived from an EMBL/GenBank/DDBJ whole genome shotgun (WGS) entry which is preliminary data.</text>
</comment>
<dbReference type="PANTHER" id="PTHR32278:SF111">
    <property type="entry name" value="F-BOX PROTEIN PP2-B12-RELATED"/>
    <property type="match status" value="1"/>
</dbReference>
<protein>
    <submittedName>
        <fullName evidence="1">Uncharacterized protein</fullName>
    </submittedName>
</protein>
<sequence>MTSNKLMYVNLKYQMESETRHAYFATCGDDDWMMIELCRFIPHKKDVHFEVLLESLSRYYCRSSAIYVEGLFFRAVDDATLKMAPAKKVLFDPSNAKCFKWKSVSKFRFPAAELLPQQVLRIKCKIQTQKLLPNVDYTCHLVFELSQTCHGLQCPVKVRDLLLRKNKEFKVVYFRSPRLVNFHGNEQVPKQREDGLMEVIVWEFNSGNDDHVPMSLKLICYEGTMSGLIVYGIEFRPTTKKP</sequence>
<proteinExistence type="predicted"/>
<keyword evidence="2" id="KW-1185">Reference proteome</keyword>
<dbReference type="AlphaFoldDB" id="A0AAD5GKB7"/>
<dbReference type="Pfam" id="PF14299">
    <property type="entry name" value="PP2"/>
    <property type="match status" value="1"/>
</dbReference>
<dbReference type="EMBL" id="JAMZMK010007046">
    <property type="protein sequence ID" value="KAI7746095.1"/>
    <property type="molecule type" value="Genomic_DNA"/>
</dbReference>
<reference evidence="1" key="1">
    <citation type="submission" date="2022-06" db="EMBL/GenBank/DDBJ databases">
        <title>Uncovering the hologenomic basis of an extraordinary plant invasion.</title>
        <authorList>
            <person name="Bieker V.C."/>
            <person name="Martin M.D."/>
            <person name="Gilbert T."/>
            <person name="Hodgins K."/>
            <person name="Battlay P."/>
            <person name="Petersen B."/>
            <person name="Wilson J."/>
        </authorList>
    </citation>
    <scope>NUCLEOTIDE SEQUENCE</scope>
    <source>
        <strain evidence="1">AA19_3_7</strain>
        <tissue evidence="1">Leaf</tissue>
    </source>
</reference>
<dbReference type="PANTHER" id="PTHR32278">
    <property type="entry name" value="F-BOX DOMAIN-CONTAINING PROTEIN"/>
    <property type="match status" value="1"/>
</dbReference>
<accession>A0AAD5GKB7</accession>